<protein>
    <submittedName>
        <fullName evidence="1">Uncharacterized protein</fullName>
    </submittedName>
</protein>
<evidence type="ECO:0000313" key="1">
    <source>
        <dbReference type="EMBL" id="PON86090.1"/>
    </source>
</evidence>
<accession>A0A2P5EKM6</accession>
<dbReference type="InParanoid" id="A0A2P5EKM6"/>
<sequence>MFLIDDLHQPFKFPSKTSNSSYLTALKPSLIFVPLPPPPLLPPLTLTLTVTPIWTQNSEVEPRKRLLICPIMRLEILRRSLWIEEKGRPGKARMGKV</sequence>
<keyword evidence="2" id="KW-1185">Reference proteome</keyword>
<organism evidence="1 2">
    <name type="scientific">Trema orientale</name>
    <name type="common">Charcoal tree</name>
    <name type="synonym">Celtis orientalis</name>
    <dbReference type="NCBI Taxonomy" id="63057"/>
    <lineage>
        <taxon>Eukaryota</taxon>
        <taxon>Viridiplantae</taxon>
        <taxon>Streptophyta</taxon>
        <taxon>Embryophyta</taxon>
        <taxon>Tracheophyta</taxon>
        <taxon>Spermatophyta</taxon>
        <taxon>Magnoliopsida</taxon>
        <taxon>eudicotyledons</taxon>
        <taxon>Gunneridae</taxon>
        <taxon>Pentapetalae</taxon>
        <taxon>rosids</taxon>
        <taxon>fabids</taxon>
        <taxon>Rosales</taxon>
        <taxon>Cannabaceae</taxon>
        <taxon>Trema</taxon>
    </lineage>
</organism>
<evidence type="ECO:0000313" key="2">
    <source>
        <dbReference type="Proteomes" id="UP000237000"/>
    </source>
</evidence>
<reference evidence="2" key="1">
    <citation type="submission" date="2016-06" db="EMBL/GenBank/DDBJ databases">
        <title>Parallel loss of symbiosis genes in relatives of nitrogen-fixing non-legume Parasponia.</title>
        <authorList>
            <person name="Van Velzen R."/>
            <person name="Holmer R."/>
            <person name="Bu F."/>
            <person name="Rutten L."/>
            <person name="Van Zeijl A."/>
            <person name="Liu W."/>
            <person name="Santuari L."/>
            <person name="Cao Q."/>
            <person name="Sharma T."/>
            <person name="Shen D."/>
            <person name="Roswanjaya Y."/>
            <person name="Wardhani T."/>
            <person name="Kalhor M.S."/>
            <person name="Jansen J."/>
            <person name="Van den Hoogen J."/>
            <person name="Gungor B."/>
            <person name="Hartog M."/>
            <person name="Hontelez J."/>
            <person name="Verver J."/>
            <person name="Yang W.-C."/>
            <person name="Schijlen E."/>
            <person name="Repin R."/>
            <person name="Schilthuizen M."/>
            <person name="Schranz E."/>
            <person name="Heidstra R."/>
            <person name="Miyata K."/>
            <person name="Fedorova E."/>
            <person name="Kohlen W."/>
            <person name="Bisseling T."/>
            <person name="Smit S."/>
            <person name="Geurts R."/>
        </authorList>
    </citation>
    <scope>NUCLEOTIDE SEQUENCE [LARGE SCALE GENOMIC DNA]</scope>
    <source>
        <strain evidence="2">cv. RG33-2</strain>
    </source>
</reference>
<dbReference type="OrthoDB" id="10565460at2759"/>
<dbReference type="EMBL" id="JXTC01000137">
    <property type="protein sequence ID" value="PON86090.1"/>
    <property type="molecule type" value="Genomic_DNA"/>
</dbReference>
<dbReference type="Proteomes" id="UP000237000">
    <property type="component" value="Unassembled WGS sequence"/>
</dbReference>
<dbReference type="AlphaFoldDB" id="A0A2P5EKM6"/>
<proteinExistence type="predicted"/>
<gene>
    <name evidence="1" type="ORF">TorRG33x02_181400</name>
</gene>
<name>A0A2P5EKM6_TREOI</name>
<comment type="caution">
    <text evidence="1">The sequence shown here is derived from an EMBL/GenBank/DDBJ whole genome shotgun (WGS) entry which is preliminary data.</text>
</comment>